<dbReference type="Proteomes" id="UP000225706">
    <property type="component" value="Unassembled WGS sequence"/>
</dbReference>
<evidence type="ECO:0000313" key="3">
    <source>
        <dbReference type="Proteomes" id="UP000225706"/>
    </source>
</evidence>
<keyword evidence="1" id="KW-0472">Membrane</keyword>
<keyword evidence="1" id="KW-0812">Transmembrane</keyword>
<dbReference type="AlphaFoldDB" id="A0A2B4SSX6"/>
<dbReference type="EMBL" id="LSMT01000009">
    <property type="protein sequence ID" value="PFX33774.1"/>
    <property type="molecule type" value="Genomic_DNA"/>
</dbReference>
<evidence type="ECO:0000256" key="1">
    <source>
        <dbReference type="SAM" id="Phobius"/>
    </source>
</evidence>
<accession>A0A2B4SSX6</accession>
<protein>
    <submittedName>
        <fullName evidence="2">Uncharacterized protein</fullName>
    </submittedName>
</protein>
<gene>
    <name evidence="2" type="ORF">AWC38_SpisGene1429</name>
</gene>
<proteinExistence type="predicted"/>
<organism evidence="2 3">
    <name type="scientific">Stylophora pistillata</name>
    <name type="common">Smooth cauliflower coral</name>
    <dbReference type="NCBI Taxonomy" id="50429"/>
    <lineage>
        <taxon>Eukaryota</taxon>
        <taxon>Metazoa</taxon>
        <taxon>Cnidaria</taxon>
        <taxon>Anthozoa</taxon>
        <taxon>Hexacorallia</taxon>
        <taxon>Scleractinia</taxon>
        <taxon>Astrocoeniina</taxon>
        <taxon>Pocilloporidae</taxon>
        <taxon>Stylophora</taxon>
    </lineage>
</organism>
<keyword evidence="3" id="KW-1185">Reference proteome</keyword>
<dbReference type="OrthoDB" id="5989600at2759"/>
<feature type="transmembrane region" description="Helical" evidence="1">
    <location>
        <begin position="16"/>
        <end position="34"/>
    </location>
</feature>
<comment type="caution">
    <text evidence="2">The sequence shown here is derived from an EMBL/GenBank/DDBJ whole genome shotgun (WGS) entry which is preliminary data.</text>
</comment>
<sequence>MSQLKDHSMFNSRMQFLIFPSTTMLILIYVLSFLHDITLTAVDKVEHLLKLADEYQTKSVFDVCANLLKNIMARSEEEAIRILFLANTTDMARQDDRLNITRITCYDYVKNMALQKIMEKEDFKNLEQNVRENVLVKRIEKLEELVKKVHPKVNELAEFCVTLCLESSKHCKKITRCPVHYNSEKRAEWPLLTCTVCEKMIRQLDSLSMSSTSSRSKQTGAFPMG</sequence>
<reference evidence="3" key="1">
    <citation type="journal article" date="2017" name="bioRxiv">
        <title>Comparative analysis of the genomes of Stylophora pistillata and Acropora digitifera provides evidence for extensive differences between species of corals.</title>
        <authorList>
            <person name="Voolstra C.R."/>
            <person name="Li Y."/>
            <person name="Liew Y.J."/>
            <person name="Baumgarten S."/>
            <person name="Zoccola D."/>
            <person name="Flot J.-F."/>
            <person name="Tambutte S."/>
            <person name="Allemand D."/>
            <person name="Aranda M."/>
        </authorList>
    </citation>
    <scope>NUCLEOTIDE SEQUENCE [LARGE SCALE GENOMIC DNA]</scope>
</reference>
<keyword evidence="1" id="KW-1133">Transmembrane helix</keyword>
<evidence type="ECO:0000313" key="2">
    <source>
        <dbReference type="EMBL" id="PFX33774.1"/>
    </source>
</evidence>
<name>A0A2B4SSX6_STYPI</name>